<sequence>GKDKLDDLKCTEVVYRINCSDCTACYIGQTKRHLKTRINEHRSDICRKVNTHSVVSEHRLNNNHDFDWSSPSILHSEKQRKKREIAEMFLIKQCKETINLQTDTDDLPEIYDNILRIS</sequence>
<gene>
    <name evidence="1" type="ORF">X777_12293</name>
</gene>
<feature type="non-terminal residue" evidence="1">
    <location>
        <position position="1"/>
    </location>
</feature>
<dbReference type="CDD" id="cd10442">
    <property type="entry name" value="GIY-YIG_PLEs"/>
    <property type="match status" value="1"/>
</dbReference>
<evidence type="ECO:0000313" key="2">
    <source>
        <dbReference type="Proteomes" id="UP000053097"/>
    </source>
</evidence>
<dbReference type="InterPro" id="IPR035901">
    <property type="entry name" value="GIY-YIG_endonuc_sf"/>
</dbReference>
<evidence type="ECO:0008006" key="3">
    <source>
        <dbReference type="Google" id="ProtNLM"/>
    </source>
</evidence>
<proteinExistence type="predicted"/>
<protein>
    <recommendedName>
        <fullName evidence="3">GIY-YIG domain-containing protein</fullName>
    </recommendedName>
</protein>
<dbReference type="AlphaFoldDB" id="A0A026X046"/>
<evidence type="ECO:0000313" key="1">
    <source>
        <dbReference type="EMBL" id="EZA61386.1"/>
    </source>
</evidence>
<dbReference type="Gene3D" id="3.40.1440.10">
    <property type="entry name" value="GIY-YIG endonuclease"/>
    <property type="match status" value="1"/>
</dbReference>
<dbReference type="Proteomes" id="UP000053097">
    <property type="component" value="Unassembled WGS sequence"/>
</dbReference>
<reference evidence="1 2" key="1">
    <citation type="journal article" date="2014" name="Curr. Biol.">
        <title>The genome of the clonal raider ant Cerapachys biroi.</title>
        <authorList>
            <person name="Oxley P.R."/>
            <person name="Ji L."/>
            <person name="Fetter-Pruneda I."/>
            <person name="McKenzie S.K."/>
            <person name="Li C."/>
            <person name="Hu H."/>
            <person name="Zhang G."/>
            <person name="Kronauer D.J."/>
        </authorList>
    </citation>
    <scope>NUCLEOTIDE SEQUENCE [LARGE SCALE GENOMIC DNA]</scope>
</reference>
<dbReference type="SUPFAM" id="SSF82771">
    <property type="entry name" value="GIY-YIG endonuclease"/>
    <property type="match status" value="1"/>
</dbReference>
<dbReference type="OrthoDB" id="10057701at2759"/>
<organism evidence="1 2">
    <name type="scientific">Ooceraea biroi</name>
    <name type="common">Clonal raider ant</name>
    <name type="synonym">Cerapachys biroi</name>
    <dbReference type="NCBI Taxonomy" id="2015173"/>
    <lineage>
        <taxon>Eukaryota</taxon>
        <taxon>Metazoa</taxon>
        <taxon>Ecdysozoa</taxon>
        <taxon>Arthropoda</taxon>
        <taxon>Hexapoda</taxon>
        <taxon>Insecta</taxon>
        <taxon>Pterygota</taxon>
        <taxon>Neoptera</taxon>
        <taxon>Endopterygota</taxon>
        <taxon>Hymenoptera</taxon>
        <taxon>Apocrita</taxon>
        <taxon>Aculeata</taxon>
        <taxon>Formicoidea</taxon>
        <taxon>Formicidae</taxon>
        <taxon>Dorylinae</taxon>
        <taxon>Ooceraea</taxon>
    </lineage>
</organism>
<dbReference type="EMBL" id="KK107055">
    <property type="protein sequence ID" value="EZA61386.1"/>
    <property type="molecule type" value="Genomic_DNA"/>
</dbReference>
<keyword evidence="2" id="KW-1185">Reference proteome</keyword>
<accession>A0A026X046</accession>
<dbReference type="OMA" id="EHRTNIK"/>
<name>A0A026X046_OOCBI</name>